<proteinExistence type="predicted"/>
<evidence type="ECO:0000313" key="2">
    <source>
        <dbReference type="Proteomes" id="UP000286746"/>
    </source>
</evidence>
<gene>
    <name evidence="1" type="ORF">GKJPGBOP_05847</name>
</gene>
<evidence type="ECO:0000313" key="1">
    <source>
        <dbReference type="EMBL" id="GCD46100.1"/>
    </source>
</evidence>
<protein>
    <submittedName>
        <fullName evidence="1">Uncharacterized protein</fullName>
    </submittedName>
</protein>
<name>A0A401W9X7_STREY</name>
<dbReference type="RefSeq" id="WP_125056542.1">
    <property type="nucleotide sequence ID" value="NZ_BHZD01000001.1"/>
</dbReference>
<sequence length="150" mass="16082">MTTKPTAAEAGTAWLAQCSDQPAALRRVWAADGLAAVRSDVWRVVEADLLRSVDAMRPLGRAGVLGPVLVSTEARRAWWLTEVSAEDHLDDIPALTVRPARWPLLCPEVGHSLYGRGWLEAPDGTGKLTDPIALGVVFGPTSSLSAEAFR</sequence>
<accession>A0A401W9X7</accession>
<keyword evidence="2" id="KW-1185">Reference proteome</keyword>
<organism evidence="1 2">
    <name type="scientific">Streptomyces paromomycinus</name>
    <name type="common">Streptomyces rimosus subsp. paromomycinus</name>
    <dbReference type="NCBI Taxonomy" id="92743"/>
    <lineage>
        <taxon>Bacteria</taxon>
        <taxon>Bacillati</taxon>
        <taxon>Actinomycetota</taxon>
        <taxon>Actinomycetes</taxon>
        <taxon>Kitasatosporales</taxon>
        <taxon>Streptomycetaceae</taxon>
        <taxon>Streptomyces</taxon>
    </lineage>
</organism>
<dbReference type="AlphaFoldDB" id="A0A401W9X7"/>
<comment type="caution">
    <text evidence="1">The sequence shown here is derived from an EMBL/GenBank/DDBJ whole genome shotgun (WGS) entry which is preliminary data.</text>
</comment>
<dbReference type="EMBL" id="BHZD01000001">
    <property type="protein sequence ID" value="GCD46100.1"/>
    <property type="molecule type" value="Genomic_DNA"/>
</dbReference>
<dbReference type="Proteomes" id="UP000286746">
    <property type="component" value="Unassembled WGS sequence"/>
</dbReference>
<reference evidence="1 2" key="1">
    <citation type="submission" date="2018-11" db="EMBL/GenBank/DDBJ databases">
        <title>Whole genome sequence of Streptomyces paromomycinus NBRC 15454(T).</title>
        <authorList>
            <person name="Komaki H."/>
            <person name="Tamura T."/>
        </authorList>
    </citation>
    <scope>NUCLEOTIDE SEQUENCE [LARGE SCALE GENOMIC DNA]</scope>
    <source>
        <strain evidence="1 2">NBRC 15454</strain>
    </source>
</reference>